<sequence length="316" mass="34772">MSSSNTPRGPLQPHALKLYNEPTTRLKDWMIKLPDSAFGMTGKLQDIPTSPLQPDDRRRILYSECADAGVSVEEKLIGWSSVSYQLARPSCWGLEGFEGVIVAYHMPAKGSAGNETFYVGVPTEDWLTGKLGPEKSKNSILVRLTPLGWPSLMPILRRKIFSPSESKKPSRPLPSKRMGFFARNFFFKRAKRSSSSLFGIKVRNSLRMKAVQFAVRFRSDFGGNMTSPASRVVLNFRIARLITCLKVNATLKFILPVVVPPGKPPIAGGGNEGRIEKAGREVVLRDWGTACPKEAESPGHRLASGGPHLVIGTVHC</sequence>
<evidence type="ECO:0000313" key="1">
    <source>
        <dbReference type="EMBL" id="KIO28277.1"/>
    </source>
</evidence>
<dbReference type="HOGENOM" id="CLU_880534_0_0_1"/>
<gene>
    <name evidence="1" type="ORF">M407DRAFT_6834</name>
</gene>
<dbReference type="OrthoDB" id="10448975at2759"/>
<keyword evidence="2" id="KW-1185">Reference proteome</keyword>
<evidence type="ECO:0000313" key="2">
    <source>
        <dbReference type="Proteomes" id="UP000054248"/>
    </source>
</evidence>
<reference evidence="1 2" key="1">
    <citation type="submission" date="2014-04" db="EMBL/GenBank/DDBJ databases">
        <authorList>
            <consortium name="DOE Joint Genome Institute"/>
            <person name="Kuo A."/>
            <person name="Girlanda M."/>
            <person name="Perotto S."/>
            <person name="Kohler A."/>
            <person name="Nagy L.G."/>
            <person name="Floudas D."/>
            <person name="Copeland A."/>
            <person name="Barry K.W."/>
            <person name="Cichocki N."/>
            <person name="Veneault-Fourrey C."/>
            <person name="LaButti K."/>
            <person name="Lindquist E.A."/>
            <person name="Lipzen A."/>
            <person name="Lundell T."/>
            <person name="Morin E."/>
            <person name="Murat C."/>
            <person name="Sun H."/>
            <person name="Tunlid A."/>
            <person name="Henrissat B."/>
            <person name="Grigoriev I.V."/>
            <person name="Hibbett D.S."/>
            <person name="Martin F."/>
            <person name="Nordberg H.P."/>
            <person name="Cantor M.N."/>
            <person name="Hua S.X."/>
        </authorList>
    </citation>
    <scope>NUCLEOTIDE SEQUENCE [LARGE SCALE GENOMIC DNA]</scope>
    <source>
        <strain evidence="1 2">MUT 4182</strain>
    </source>
</reference>
<dbReference type="EMBL" id="KN822996">
    <property type="protein sequence ID" value="KIO28277.1"/>
    <property type="molecule type" value="Genomic_DNA"/>
</dbReference>
<name>A0A0C3M3N0_9AGAM</name>
<proteinExistence type="predicted"/>
<protein>
    <submittedName>
        <fullName evidence="1">Uncharacterized protein</fullName>
    </submittedName>
</protein>
<accession>A0A0C3M3N0</accession>
<dbReference type="AlphaFoldDB" id="A0A0C3M3N0"/>
<reference evidence="2" key="2">
    <citation type="submission" date="2015-01" db="EMBL/GenBank/DDBJ databases">
        <title>Evolutionary Origins and Diversification of the Mycorrhizal Mutualists.</title>
        <authorList>
            <consortium name="DOE Joint Genome Institute"/>
            <consortium name="Mycorrhizal Genomics Consortium"/>
            <person name="Kohler A."/>
            <person name="Kuo A."/>
            <person name="Nagy L.G."/>
            <person name="Floudas D."/>
            <person name="Copeland A."/>
            <person name="Barry K.W."/>
            <person name="Cichocki N."/>
            <person name="Veneault-Fourrey C."/>
            <person name="LaButti K."/>
            <person name="Lindquist E.A."/>
            <person name="Lipzen A."/>
            <person name="Lundell T."/>
            <person name="Morin E."/>
            <person name="Murat C."/>
            <person name="Riley R."/>
            <person name="Ohm R."/>
            <person name="Sun H."/>
            <person name="Tunlid A."/>
            <person name="Henrissat B."/>
            <person name="Grigoriev I.V."/>
            <person name="Hibbett D.S."/>
            <person name="Martin F."/>
        </authorList>
    </citation>
    <scope>NUCLEOTIDE SEQUENCE [LARGE SCALE GENOMIC DNA]</scope>
    <source>
        <strain evidence="2">MUT 4182</strain>
    </source>
</reference>
<dbReference type="Proteomes" id="UP000054248">
    <property type="component" value="Unassembled WGS sequence"/>
</dbReference>
<organism evidence="1 2">
    <name type="scientific">Tulasnella calospora MUT 4182</name>
    <dbReference type="NCBI Taxonomy" id="1051891"/>
    <lineage>
        <taxon>Eukaryota</taxon>
        <taxon>Fungi</taxon>
        <taxon>Dikarya</taxon>
        <taxon>Basidiomycota</taxon>
        <taxon>Agaricomycotina</taxon>
        <taxon>Agaricomycetes</taxon>
        <taxon>Cantharellales</taxon>
        <taxon>Tulasnellaceae</taxon>
        <taxon>Tulasnella</taxon>
    </lineage>
</organism>